<gene>
    <name evidence="1" type="ORF">A5630_11715</name>
</gene>
<organism evidence="1 2">
    <name type="scientific">Mycolicibacterium mucogenicum</name>
    <name type="common">Mycobacterium mucogenicum</name>
    <dbReference type="NCBI Taxonomy" id="56689"/>
    <lineage>
        <taxon>Bacteria</taxon>
        <taxon>Bacillati</taxon>
        <taxon>Actinomycetota</taxon>
        <taxon>Actinomycetes</taxon>
        <taxon>Mycobacteriales</taxon>
        <taxon>Mycobacteriaceae</taxon>
        <taxon>Mycolicibacterium</taxon>
    </lineage>
</organism>
<sequence length="184" mass="20392">MFAVAAELHERYIHGSSGIWAIPGWRINGARIDEFEVDDTFWESGSDRSAAEDKHRALRSPSLIDTFGIAHDSVHAAQHSFAKCLSVGAHHYRDGPNPVERSCCCQRARTSRHEHPDAVAAVYADVEKAKCDRVQPDLAFLPSHRPTLVQELDTLRVFGGLLVECPAERYAGIGANLLQAHEVR</sequence>
<proteinExistence type="predicted"/>
<protein>
    <submittedName>
        <fullName evidence="1">Uncharacterized protein</fullName>
    </submittedName>
</protein>
<comment type="caution">
    <text evidence="1">The sequence shown here is derived from an EMBL/GenBank/DDBJ whole genome shotgun (WGS) entry which is preliminary data.</text>
</comment>
<accession>A0A1A3HFK2</accession>
<dbReference type="AlphaFoldDB" id="A0A1A3HFK2"/>
<evidence type="ECO:0000313" key="1">
    <source>
        <dbReference type="EMBL" id="OBJ46388.1"/>
    </source>
</evidence>
<name>A0A1A3HFK2_MYCMU</name>
<reference evidence="2" key="1">
    <citation type="submission" date="2016-06" db="EMBL/GenBank/DDBJ databases">
        <authorList>
            <person name="Sutton G."/>
            <person name="Brinkac L."/>
            <person name="Sanka R."/>
            <person name="Adams M."/>
            <person name="Lau E."/>
            <person name="Garcia-Basteiro A."/>
            <person name="Lopez-Varela E."/>
            <person name="Palencia S."/>
        </authorList>
    </citation>
    <scope>NUCLEOTIDE SEQUENCE [LARGE SCALE GENOMIC DNA]</scope>
    <source>
        <strain evidence="2">1127319.6</strain>
    </source>
</reference>
<dbReference type="EMBL" id="LZLC01000019">
    <property type="protein sequence ID" value="OBJ46388.1"/>
    <property type="molecule type" value="Genomic_DNA"/>
</dbReference>
<dbReference type="Proteomes" id="UP000093898">
    <property type="component" value="Unassembled WGS sequence"/>
</dbReference>
<evidence type="ECO:0000313" key="2">
    <source>
        <dbReference type="Proteomes" id="UP000093898"/>
    </source>
</evidence>